<keyword evidence="2" id="KW-0812">Transmembrane</keyword>
<keyword evidence="2" id="KW-0472">Membrane</keyword>
<gene>
    <name evidence="3" type="ORF">PoB_003673400</name>
</gene>
<evidence type="ECO:0000313" key="4">
    <source>
        <dbReference type="Proteomes" id="UP000735302"/>
    </source>
</evidence>
<dbReference type="EMBL" id="BLXT01004148">
    <property type="protein sequence ID" value="GFO10229.1"/>
    <property type="molecule type" value="Genomic_DNA"/>
</dbReference>
<evidence type="ECO:0000256" key="2">
    <source>
        <dbReference type="SAM" id="Phobius"/>
    </source>
</evidence>
<name>A0AAV4AVS8_9GAST</name>
<keyword evidence="4" id="KW-1185">Reference proteome</keyword>
<proteinExistence type="predicted"/>
<evidence type="ECO:0000256" key="1">
    <source>
        <dbReference type="SAM" id="MobiDB-lite"/>
    </source>
</evidence>
<accession>A0AAV4AVS8</accession>
<organism evidence="3 4">
    <name type="scientific">Plakobranchus ocellatus</name>
    <dbReference type="NCBI Taxonomy" id="259542"/>
    <lineage>
        <taxon>Eukaryota</taxon>
        <taxon>Metazoa</taxon>
        <taxon>Spiralia</taxon>
        <taxon>Lophotrochozoa</taxon>
        <taxon>Mollusca</taxon>
        <taxon>Gastropoda</taxon>
        <taxon>Heterobranchia</taxon>
        <taxon>Euthyneura</taxon>
        <taxon>Panpulmonata</taxon>
        <taxon>Sacoglossa</taxon>
        <taxon>Placobranchoidea</taxon>
        <taxon>Plakobranchidae</taxon>
        <taxon>Plakobranchus</taxon>
    </lineage>
</organism>
<feature type="transmembrane region" description="Helical" evidence="2">
    <location>
        <begin position="12"/>
        <end position="33"/>
    </location>
</feature>
<dbReference type="AlphaFoldDB" id="A0AAV4AVS8"/>
<comment type="caution">
    <text evidence="3">The sequence shown here is derived from an EMBL/GenBank/DDBJ whole genome shotgun (WGS) entry which is preliminary data.</text>
</comment>
<feature type="compositionally biased region" description="Basic and acidic residues" evidence="1">
    <location>
        <begin position="72"/>
        <end position="100"/>
    </location>
</feature>
<protein>
    <submittedName>
        <fullName evidence="3">Uncharacterized protein</fullName>
    </submittedName>
</protein>
<reference evidence="3 4" key="1">
    <citation type="journal article" date="2021" name="Elife">
        <title>Chloroplast acquisition without the gene transfer in kleptoplastic sea slugs, Plakobranchus ocellatus.</title>
        <authorList>
            <person name="Maeda T."/>
            <person name="Takahashi S."/>
            <person name="Yoshida T."/>
            <person name="Shimamura S."/>
            <person name="Takaki Y."/>
            <person name="Nagai Y."/>
            <person name="Toyoda A."/>
            <person name="Suzuki Y."/>
            <person name="Arimoto A."/>
            <person name="Ishii H."/>
            <person name="Satoh N."/>
            <person name="Nishiyama T."/>
            <person name="Hasebe M."/>
            <person name="Maruyama T."/>
            <person name="Minagawa J."/>
            <person name="Obokata J."/>
            <person name="Shigenobu S."/>
        </authorList>
    </citation>
    <scope>NUCLEOTIDE SEQUENCE [LARGE SCALE GENOMIC DNA]</scope>
</reference>
<keyword evidence="2" id="KW-1133">Transmembrane helix</keyword>
<evidence type="ECO:0000313" key="3">
    <source>
        <dbReference type="EMBL" id="GFO10229.1"/>
    </source>
</evidence>
<dbReference type="Proteomes" id="UP000735302">
    <property type="component" value="Unassembled WGS sequence"/>
</dbReference>
<feature type="compositionally biased region" description="Acidic residues" evidence="1">
    <location>
        <begin position="101"/>
        <end position="156"/>
    </location>
</feature>
<feature type="region of interest" description="Disordered" evidence="1">
    <location>
        <begin position="64"/>
        <end position="156"/>
    </location>
</feature>
<sequence>MYFLYVPAAEIAGIITGGVTVVVFAAVIGVLCWRFPACRSRSFWDKNIKRALRKVYGDLKLICPLPGQGTDAEARKLDRRAPTELRAEKCGETGREKEKQDDDVDDNDDDVDDDDDNDEDDDDDYENDDHDDDDDDAAAADDDDDNDDDDGSYELS</sequence>